<dbReference type="CDD" id="cd03801">
    <property type="entry name" value="GT4_PimA-like"/>
    <property type="match status" value="1"/>
</dbReference>
<dbReference type="EMBL" id="PFEB01000057">
    <property type="protein sequence ID" value="PJE60164.1"/>
    <property type="molecule type" value="Genomic_DNA"/>
</dbReference>
<name>A0A2M8KJS7_9BACT</name>
<gene>
    <name evidence="2" type="ORF">COU86_05720</name>
</gene>
<dbReference type="Gene3D" id="3.40.50.2000">
    <property type="entry name" value="Glycogen Phosphorylase B"/>
    <property type="match status" value="2"/>
</dbReference>
<evidence type="ECO:0008006" key="4">
    <source>
        <dbReference type="Google" id="ProtNLM"/>
    </source>
</evidence>
<accession>A0A2M8KJS7</accession>
<evidence type="ECO:0000313" key="3">
    <source>
        <dbReference type="Proteomes" id="UP000231434"/>
    </source>
</evidence>
<dbReference type="SUPFAM" id="SSF53756">
    <property type="entry name" value="UDP-Glycosyltransferase/glycogen phosphorylase"/>
    <property type="match status" value="1"/>
</dbReference>
<evidence type="ECO:0000313" key="2">
    <source>
        <dbReference type="EMBL" id="PJE60164.1"/>
    </source>
</evidence>
<dbReference type="Pfam" id="PF13692">
    <property type="entry name" value="Glyco_trans_1_4"/>
    <property type="match status" value="1"/>
</dbReference>
<proteinExistence type="predicted"/>
<dbReference type="GO" id="GO:0016757">
    <property type="term" value="F:glycosyltransferase activity"/>
    <property type="evidence" value="ECO:0007669"/>
    <property type="project" value="TreeGrafter"/>
</dbReference>
<dbReference type="AlphaFoldDB" id="A0A2M8KJS7"/>
<dbReference type="PANTHER" id="PTHR46401:SF2">
    <property type="entry name" value="GLYCOSYLTRANSFERASE WBBK-RELATED"/>
    <property type="match status" value="1"/>
</dbReference>
<keyword evidence="1" id="KW-0808">Transferase</keyword>
<organism evidence="2 3">
    <name type="scientific">Candidatus Roizmanbacteria bacterium CG10_big_fil_rev_8_21_14_0_10_36_26</name>
    <dbReference type="NCBI Taxonomy" id="1974851"/>
    <lineage>
        <taxon>Bacteria</taxon>
        <taxon>Candidatus Roizmaniibacteriota</taxon>
    </lineage>
</organism>
<reference evidence="3" key="1">
    <citation type="submission" date="2017-09" db="EMBL/GenBank/DDBJ databases">
        <title>Depth-based differentiation of microbial function through sediment-hosted aquifers and enrichment of novel symbionts in the deep terrestrial subsurface.</title>
        <authorList>
            <person name="Probst A.J."/>
            <person name="Ladd B."/>
            <person name="Jarett J.K."/>
            <person name="Geller-Mcgrath D.E."/>
            <person name="Sieber C.M.K."/>
            <person name="Emerson J.B."/>
            <person name="Anantharaman K."/>
            <person name="Thomas B.C."/>
            <person name="Malmstrom R."/>
            <person name="Stieglmeier M."/>
            <person name="Klingl A."/>
            <person name="Woyke T."/>
            <person name="Ryan C.M."/>
            <person name="Banfield J.F."/>
        </authorList>
    </citation>
    <scope>NUCLEOTIDE SEQUENCE [LARGE SCALE GENOMIC DNA]</scope>
</reference>
<dbReference type="GO" id="GO:0009103">
    <property type="term" value="P:lipopolysaccharide biosynthetic process"/>
    <property type="evidence" value="ECO:0007669"/>
    <property type="project" value="TreeGrafter"/>
</dbReference>
<comment type="caution">
    <text evidence="2">The sequence shown here is derived from an EMBL/GenBank/DDBJ whole genome shotgun (WGS) entry which is preliminary data.</text>
</comment>
<sequence length="399" mass="45881">MKILMITPYVPFPPSSGGQIRTFNLLRYLSLKNEITLVCLYKFDEEKKHLAQLQPYCRRVFFCRRSKKPWTVKTLLGSFLSLNPFLVVRNSSNEAKMVLKKLFSQESFDVIHVETFYVMPHLPKVSIPILLVEQTIEYKVYQHFIKSLPLFIQPFFFIDILKLKYWERYYWTKASLVATVSPLDSKLVINLQPKIKPVIVPNGAGDEMVVDSLSERNLKKPILLFQGNFLWLQNIEAGLILAKKILPILKKELKNFKVIIAGQNASKKLNIKNSNIIEVVDVPHNKNDIVRDLYQKATLFIAPIFGPGGTRLKILAAMASGLPVISTKMGISGLEVTDNKTVLIAEKPDDFVEKIKLILNNKQIYKNIQKQAYQLIIEKYNWKKIAANLEVVYQKLIKS</sequence>
<dbReference type="Proteomes" id="UP000231434">
    <property type="component" value="Unassembled WGS sequence"/>
</dbReference>
<dbReference type="PANTHER" id="PTHR46401">
    <property type="entry name" value="GLYCOSYLTRANSFERASE WBBK-RELATED"/>
    <property type="match status" value="1"/>
</dbReference>
<protein>
    <recommendedName>
        <fullName evidence="4">Glycosyltransferase subfamily 4-like N-terminal domain-containing protein</fullName>
    </recommendedName>
</protein>
<evidence type="ECO:0000256" key="1">
    <source>
        <dbReference type="ARBA" id="ARBA00022679"/>
    </source>
</evidence>